<protein>
    <submittedName>
        <fullName evidence="1">Uncharacterized protein</fullName>
    </submittedName>
</protein>
<gene>
    <name evidence="1" type="ORF">KIS1582_3726</name>
</gene>
<proteinExistence type="predicted"/>
<dbReference type="RefSeq" id="WP_201309043.1">
    <property type="nucleotide sequence ID" value="NZ_JBALQM010000175.1"/>
</dbReference>
<dbReference type="EMBL" id="VDEM01000055">
    <property type="protein sequence ID" value="KAF0822509.1"/>
    <property type="molecule type" value="Genomic_DNA"/>
</dbReference>
<sequence length="46" mass="5660">MKIYKDLMKQGYKLHEIDEMDIGFYFELFSEPKEEKVVYAEQVPWL</sequence>
<dbReference type="Proteomes" id="UP000465778">
    <property type="component" value="Unassembled WGS sequence"/>
</dbReference>
<evidence type="ECO:0000313" key="2">
    <source>
        <dbReference type="Proteomes" id="UP000465778"/>
    </source>
</evidence>
<organism evidence="1 2">
    <name type="scientific">Cytobacillus firmus</name>
    <name type="common">Bacillus firmus</name>
    <dbReference type="NCBI Taxonomy" id="1399"/>
    <lineage>
        <taxon>Bacteria</taxon>
        <taxon>Bacillati</taxon>
        <taxon>Bacillota</taxon>
        <taxon>Bacilli</taxon>
        <taxon>Bacillales</taxon>
        <taxon>Bacillaceae</taxon>
        <taxon>Cytobacillus</taxon>
    </lineage>
</organism>
<reference evidence="1 2" key="1">
    <citation type="journal article" date="2020" name="G3 (Bethesda)">
        <title>Whole Genome Sequencing and Comparative Genomics of Two Nematicidal Bacillus Strains Reveals a Wide Range of Possible Virulence Factors.</title>
        <authorList>
            <person name="Susic N."/>
            <person name="Janezic S."/>
            <person name="Rupnik M."/>
            <person name="Geric Stare B."/>
        </authorList>
    </citation>
    <scope>NUCLEOTIDE SEQUENCE [LARGE SCALE GENOMIC DNA]</scope>
    <source>
        <strain evidence="1 2">I-1582</strain>
    </source>
</reference>
<accession>A0A800MU20</accession>
<dbReference type="AlphaFoldDB" id="A0A800MU20"/>
<comment type="caution">
    <text evidence="1">The sequence shown here is derived from an EMBL/GenBank/DDBJ whole genome shotgun (WGS) entry which is preliminary data.</text>
</comment>
<name>A0A800MU20_CYTFI</name>
<evidence type="ECO:0000313" key="1">
    <source>
        <dbReference type="EMBL" id="KAF0822509.1"/>
    </source>
</evidence>